<dbReference type="SUPFAM" id="SSF51679">
    <property type="entry name" value="Bacterial luciferase-like"/>
    <property type="match status" value="1"/>
</dbReference>
<dbReference type="InterPro" id="IPR011251">
    <property type="entry name" value="Luciferase-like_dom"/>
</dbReference>
<evidence type="ECO:0000256" key="1">
    <source>
        <dbReference type="ARBA" id="ARBA00023002"/>
    </source>
</evidence>
<feature type="domain" description="Luciferase-like" evidence="2">
    <location>
        <begin position="13"/>
        <end position="289"/>
    </location>
</feature>
<proteinExistence type="predicted"/>
<reference evidence="3 4" key="1">
    <citation type="submission" date="2020-08" db="EMBL/GenBank/DDBJ databases">
        <title>Sequencing the genomes of 1000 actinobacteria strains.</title>
        <authorList>
            <person name="Klenk H.-P."/>
        </authorList>
    </citation>
    <scope>NUCLEOTIDE SEQUENCE [LARGE SCALE GENOMIC DNA]</scope>
    <source>
        <strain evidence="3 4">DSM 44230</strain>
    </source>
</reference>
<keyword evidence="1" id="KW-0560">Oxidoreductase</keyword>
<dbReference type="PANTHER" id="PTHR43244">
    <property type="match status" value="1"/>
</dbReference>
<dbReference type="EMBL" id="JACHMH010000001">
    <property type="protein sequence ID" value="MBB4680222.1"/>
    <property type="molecule type" value="Genomic_DNA"/>
</dbReference>
<comment type="caution">
    <text evidence="3">The sequence shown here is derived from an EMBL/GenBank/DDBJ whole genome shotgun (WGS) entry which is preliminary data.</text>
</comment>
<dbReference type="Proteomes" id="UP000533598">
    <property type="component" value="Unassembled WGS sequence"/>
</dbReference>
<keyword evidence="3" id="KW-0503">Monooxygenase</keyword>
<evidence type="ECO:0000259" key="2">
    <source>
        <dbReference type="Pfam" id="PF00296"/>
    </source>
</evidence>
<sequence>MKTSIFVPVMPASPADLTPFAQLVHDTAAHRLWQGQSLGLETHQGFAYLAGAGLATPVGTSVTLTALRHPYEAALHARSLAALTGHSPVLGIGAGTPELVESLHGKPYPSPLTAIADYLTILRGLLAGEVVNHQGGEYRMHGALPPLEHPPVELGLGVLRPAAARLAGELADAAITWMTPPDYIRTVLRPELEAGAAKAGRPTPRIVAVVHVAVRRYGRDPHLVALNATREHLSAPHYIDMLRRAGLRVHPAQPGLSARALVEADVVLTGSAPEIATGLRRYREAGVDEVVLNTAGVRMTEDRDAALRDLTDILARVTMPESRQPTPAGHP</sequence>
<evidence type="ECO:0000313" key="3">
    <source>
        <dbReference type="EMBL" id="MBB4680222.1"/>
    </source>
</evidence>
<organism evidence="3 4">
    <name type="scientific">Crossiella cryophila</name>
    <dbReference type="NCBI Taxonomy" id="43355"/>
    <lineage>
        <taxon>Bacteria</taxon>
        <taxon>Bacillati</taxon>
        <taxon>Actinomycetota</taxon>
        <taxon>Actinomycetes</taxon>
        <taxon>Pseudonocardiales</taxon>
        <taxon>Pseudonocardiaceae</taxon>
        <taxon>Crossiella</taxon>
    </lineage>
</organism>
<dbReference type="Pfam" id="PF00296">
    <property type="entry name" value="Bac_luciferase"/>
    <property type="match status" value="1"/>
</dbReference>
<dbReference type="PANTHER" id="PTHR43244:SF1">
    <property type="entry name" value="5,10-METHYLENETETRAHYDROMETHANOPTERIN REDUCTASE"/>
    <property type="match status" value="1"/>
</dbReference>
<dbReference type="RefSeq" id="WP_221490129.1">
    <property type="nucleotide sequence ID" value="NZ_BAAAUI010000009.1"/>
</dbReference>
<evidence type="ECO:0000313" key="4">
    <source>
        <dbReference type="Proteomes" id="UP000533598"/>
    </source>
</evidence>
<dbReference type="CDD" id="cd01097">
    <property type="entry name" value="Tetrahydromethanopterin_reductase"/>
    <property type="match status" value="1"/>
</dbReference>
<name>A0A7W7CFZ2_9PSEU</name>
<protein>
    <submittedName>
        <fullName evidence="3">Alkanesulfonate monooxygenase SsuD/methylene tetrahydromethanopterin reductase-like flavin-dependent oxidoreductase (Luciferase family)</fullName>
    </submittedName>
</protein>
<dbReference type="Gene3D" id="3.20.20.30">
    <property type="entry name" value="Luciferase-like domain"/>
    <property type="match status" value="1"/>
</dbReference>
<keyword evidence="4" id="KW-1185">Reference proteome</keyword>
<dbReference type="GO" id="GO:0016705">
    <property type="term" value="F:oxidoreductase activity, acting on paired donors, with incorporation or reduction of molecular oxygen"/>
    <property type="evidence" value="ECO:0007669"/>
    <property type="project" value="InterPro"/>
</dbReference>
<dbReference type="InterPro" id="IPR036661">
    <property type="entry name" value="Luciferase-like_sf"/>
</dbReference>
<accession>A0A7W7CFZ2</accession>
<gene>
    <name evidence="3" type="ORF">HNR67_006340</name>
</gene>
<dbReference type="InterPro" id="IPR050564">
    <property type="entry name" value="F420-G6PD/mer"/>
</dbReference>
<dbReference type="GO" id="GO:0004497">
    <property type="term" value="F:monooxygenase activity"/>
    <property type="evidence" value="ECO:0007669"/>
    <property type="project" value="UniProtKB-KW"/>
</dbReference>
<dbReference type="AlphaFoldDB" id="A0A7W7CFZ2"/>